<proteinExistence type="predicted"/>
<gene>
    <name evidence="3" type="ORF">DK389_21730</name>
</gene>
<dbReference type="Gene3D" id="3.30.450.20">
    <property type="entry name" value="PAS domain"/>
    <property type="match status" value="1"/>
</dbReference>
<name>A0A2U8W962_9HYPH</name>
<sequence length="260" mass="29105">MDLDDSKYALDAPDHGWNDERSPAELFQRITSPAYTTDADGWLTYYNEAAADLWGYRPELGKTRWCGSWRIFTTEGAHLPLDQCPMAVALKEGRAVRGVQAVLERPDGTLIPFMPHPTPLRDASGAIVAGSNVLLPLTAQGSVPPLFDYPGDDWTEALPPDLPDGLELDDLTGCLQRTLAAQADVEFGFQIDCERLEAWSGPEAEKERIVRQLESKRQRQRVLLNRRLDQLQQRAKRLMAEAQQGKASARMIVDPRNTLH</sequence>
<dbReference type="SUPFAM" id="SSF55785">
    <property type="entry name" value="PYP-like sensor domain (PAS domain)"/>
    <property type="match status" value="1"/>
</dbReference>
<evidence type="ECO:0000259" key="2">
    <source>
        <dbReference type="PROSITE" id="PS50112"/>
    </source>
</evidence>
<dbReference type="AlphaFoldDB" id="A0A2U8W962"/>
<evidence type="ECO:0000256" key="1">
    <source>
        <dbReference type="SAM" id="Coils"/>
    </source>
</evidence>
<protein>
    <submittedName>
        <fullName evidence="3">Histidine kinase</fullName>
    </submittedName>
</protein>
<organism evidence="3 4">
    <name type="scientific">Methylobacterium durans</name>
    <dbReference type="NCBI Taxonomy" id="2202825"/>
    <lineage>
        <taxon>Bacteria</taxon>
        <taxon>Pseudomonadati</taxon>
        <taxon>Pseudomonadota</taxon>
        <taxon>Alphaproteobacteria</taxon>
        <taxon>Hyphomicrobiales</taxon>
        <taxon>Methylobacteriaceae</taxon>
        <taxon>Methylobacterium</taxon>
    </lineage>
</organism>
<feature type="coiled-coil region" evidence="1">
    <location>
        <begin position="221"/>
        <end position="248"/>
    </location>
</feature>
<dbReference type="PROSITE" id="PS50112">
    <property type="entry name" value="PAS"/>
    <property type="match status" value="1"/>
</dbReference>
<dbReference type="RefSeq" id="WP_109892733.1">
    <property type="nucleotide sequence ID" value="NZ_CP029550.1"/>
</dbReference>
<dbReference type="InterPro" id="IPR000014">
    <property type="entry name" value="PAS"/>
</dbReference>
<reference evidence="4" key="1">
    <citation type="submission" date="2018-05" db="EMBL/GenBank/DDBJ databases">
        <title>Complete Genome Sequence of Methylobacterium sp. 17SD2-17.</title>
        <authorList>
            <person name="Srinivasan S."/>
        </authorList>
    </citation>
    <scope>NUCLEOTIDE SEQUENCE [LARGE SCALE GENOMIC DNA]</scope>
    <source>
        <strain evidence="4">17SD2-17</strain>
    </source>
</reference>
<dbReference type="OrthoDB" id="341208at2"/>
<evidence type="ECO:0000313" key="3">
    <source>
        <dbReference type="EMBL" id="AWN42647.1"/>
    </source>
</evidence>
<keyword evidence="4" id="KW-1185">Reference proteome</keyword>
<dbReference type="EMBL" id="CP029550">
    <property type="protein sequence ID" value="AWN42647.1"/>
    <property type="molecule type" value="Genomic_DNA"/>
</dbReference>
<keyword evidence="3" id="KW-0808">Transferase</keyword>
<evidence type="ECO:0000313" key="4">
    <source>
        <dbReference type="Proteomes" id="UP000245926"/>
    </source>
</evidence>
<keyword evidence="1" id="KW-0175">Coiled coil</keyword>
<dbReference type="KEGG" id="mets:DK389_21730"/>
<accession>A0A2U8W962</accession>
<dbReference type="GO" id="GO:0016301">
    <property type="term" value="F:kinase activity"/>
    <property type="evidence" value="ECO:0007669"/>
    <property type="project" value="UniProtKB-KW"/>
</dbReference>
<feature type="domain" description="PAS" evidence="2">
    <location>
        <begin position="19"/>
        <end position="59"/>
    </location>
</feature>
<dbReference type="Proteomes" id="UP000245926">
    <property type="component" value="Chromosome"/>
</dbReference>
<keyword evidence="3" id="KW-0418">Kinase</keyword>
<dbReference type="CDD" id="cd00130">
    <property type="entry name" value="PAS"/>
    <property type="match status" value="1"/>
</dbReference>
<dbReference type="InterPro" id="IPR035965">
    <property type="entry name" value="PAS-like_dom_sf"/>
</dbReference>